<sequence length="180" mass="21059">MDEDEQMMMINSANKRWNSAYFDAKEEKKSFAVVSFSTNSNSTYCYADNAASRETRKKYWDAWFHDQVLAACDDKLELCLARRKEFVKNASGVDCAFLGQVVHKRLNFQCRNERCINVLFNRNNLCPTQQHRHKERFSVVQPHQPFHSLVVAQTHVVQEVGRELVQILRVAVVGNRFWLK</sequence>
<dbReference type="EMBL" id="NCKU01011098">
    <property type="protein sequence ID" value="RWS00555.1"/>
    <property type="molecule type" value="Genomic_DNA"/>
</dbReference>
<gene>
    <name evidence="1" type="ORF">B4U79_10913</name>
</gene>
<proteinExistence type="predicted"/>
<protein>
    <submittedName>
        <fullName evidence="1">Uncharacterized protein</fullName>
    </submittedName>
</protein>
<organism evidence="1 2">
    <name type="scientific">Dinothrombium tinctorium</name>
    <dbReference type="NCBI Taxonomy" id="1965070"/>
    <lineage>
        <taxon>Eukaryota</taxon>
        <taxon>Metazoa</taxon>
        <taxon>Ecdysozoa</taxon>
        <taxon>Arthropoda</taxon>
        <taxon>Chelicerata</taxon>
        <taxon>Arachnida</taxon>
        <taxon>Acari</taxon>
        <taxon>Acariformes</taxon>
        <taxon>Trombidiformes</taxon>
        <taxon>Prostigmata</taxon>
        <taxon>Anystina</taxon>
        <taxon>Parasitengona</taxon>
        <taxon>Trombidioidea</taxon>
        <taxon>Trombidiidae</taxon>
        <taxon>Dinothrombium</taxon>
    </lineage>
</organism>
<reference evidence="1 2" key="1">
    <citation type="journal article" date="2018" name="Gigascience">
        <title>Genomes of trombidid mites reveal novel predicted allergens and laterally-transferred genes associated with secondary metabolism.</title>
        <authorList>
            <person name="Dong X."/>
            <person name="Chaisiri K."/>
            <person name="Xia D."/>
            <person name="Armstrong S.D."/>
            <person name="Fang Y."/>
            <person name="Donnelly M.J."/>
            <person name="Kadowaki T."/>
            <person name="McGarry J.W."/>
            <person name="Darby A.C."/>
            <person name="Makepeace B.L."/>
        </authorList>
    </citation>
    <scope>NUCLEOTIDE SEQUENCE [LARGE SCALE GENOMIC DNA]</scope>
    <source>
        <strain evidence="1">UoL-WK</strain>
    </source>
</reference>
<accession>A0A3S3NXE3</accession>
<dbReference type="Proteomes" id="UP000285301">
    <property type="component" value="Unassembled WGS sequence"/>
</dbReference>
<dbReference type="AlphaFoldDB" id="A0A3S3NXE3"/>
<name>A0A3S3NXE3_9ACAR</name>
<evidence type="ECO:0000313" key="1">
    <source>
        <dbReference type="EMBL" id="RWS00555.1"/>
    </source>
</evidence>
<comment type="caution">
    <text evidence="1">The sequence shown here is derived from an EMBL/GenBank/DDBJ whole genome shotgun (WGS) entry which is preliminary data.</text>
</comment>
<evidence type="ECO:0000313" key="2">
    <source>
        <dbReference type="Proteomes" id="UP000285301"/>
    </source>
</evidence>
<keyword evidence="2" id="KW-1185">Reference proteome</keyword>